<name>A0A0C9WD95_9AGAM</name>
<dbReference type="HOGENOM" id="CLU_092126_0_0_1"/>
<dbReference type="EMBL" id="KN839856">
    <property type="protein sequence ID" value="KIJ62282.1"/>
    <property type="molecule type" value="Genomic_DNA"/>
</dbReference>
<accession>A0A0C9WD95</accession>
<sequence>RCYVFLHTPQPPSEYPPKYATPVQRKLLLDAMKWGGSVNFSWSEEQAVHPSGEEDKQVYHLTAFSSTRGKLEIPEVSLANVEEVGKLLRDHVEPPLAESSPAEVTSSDDIHLYVCTHGSRDCRCGDTGGAVARTIQDELRRRKEVNPSDPSSRIKLAEVAHVGGHKYAANVLVYPHGEWLGEVEPENVPEILDAILERPIRPMNAEEMPICPLHWRGRMGLGKDEQIELFKRLCG</sequence>
<dbReference type="OrthoDB" id="10253744at2759"/>
<feature type="non-terminal residue" evidence="1">
    <location>
        <position position="1"/>
    </location>
</feature>
<evidence type="ECO:0008006" key="3">
    <source>
        <dbReference type="Google" id="ProtNLM"/>
    </source>
</evidence>
<keyword evidence="2" id="KW-1185">Reference proteome</keyword>
<dbReference type="InterPro" id="IPR009737">
    <property type="entry name" value="Aim32/Apd1-like"/>
</dbReference>
<organism evidence="1 2">
    <name type="scientific">Hydnomerulius pinastri MD-312</name>
    <dbReference type="NCBI Taxonomy" id="994086"/>
    <lineage>
        <taxon>Eukaryota</taxon>
        <taxon>Fungi</taxon>
        <taxon>Dikarya</taxon>
        <taxon>Basidiomycota</taxon>
        <taxon>Agaricomycotina</taxon>
        <taxon>Agaricomycetes</taxon>
        <taxon>Agaricomycetidae</taxon>
        <taxon>Boletales</taxon>
        <taxon>Boletales incertae sedis</taxon>
        <taxon>Leucogyrophana</taxon>
    </lineage>
</organism>
<reference evidence="1 2" key="1">
    <citation type="submission" date="2014-04" db="EMBL/GenBank/DDBJ databases">
        <title>Evolutionary Origins and Diversification of the Mycorrhizal Mutualists.</title>
        <authorList>
            <consortium name="DOE Joint Genome Institute"/>
            <consortium name="Mycorrhizal Genomics Consortium"/>
            <person name="Kohler A."/>
            <person name="Kuo A."/>
            <person name="Nagy L.G."/>
            <person name="Floudas D."/>
            <person name="Copeland A."/>
            <person name="Barry K.W."/>
            <person name="Cichocki N."/>
            <person name="Veneault-Fourrey C."/>
            <person name="LaButti K."/>
            <person name="Lindquist E.A."/>
            <person name="Lipzen A."/>
            <person name="Lundell T."/>
            <person name="Morin E."/>
            <person name="Murat C."/>
            <person name="Riley R."/>
            <person name="Ohm R."/>
            <person name="Sun H."/>
            <person name="Tunlid A."/>
            <person name="Henrissat B."/>
            <person name="Grigoriev I.V."/>
            <person name="Hibbett D.S."/>
            <person name="Martin F."/>
        </authorList>
    </citation>
    <scope>NUCLEOTIDE SEQUENCE [LARGE SCALE GENOMIC DNA]</scope>
    <source>
        <strain evidence="1 2">MD-312</strain>
    </source>
</reference>
<dbReference type="Pfam" id="PF06999">
    <property type="entry name" value="Suc_Fer-like"/>
    <property type="match status" value="1"/>
</dbReference>
<dbReference type="CDD" id="cd03062">
    <property type="entry name" value="TRX_Fd_Sucrase"/>
    <property type="match status" value="1"/>
</dbReference>
<dbReference type="Gene3D" id="3.40.30.10">
    <property type="entry name" value="Glutaredoxin"/>
    <property type="match status" value="1"/>
</dbReference>
<dbReference type="InterPro" id="IPR036249">
    <property type="entry name" value="Thioredoxin-like_sf"/>
</dbReference>
<dbReference type="AlphaFoldDB" id="A0A0C9WD95"/>
<evidence type="ECO:0000313" key="2">
    <source>
        <dbReference type="Proteomes" id="UP000053820"/>
    </source>
</evidence>
<dbReference type="Proteomes" id="UP000053820">
    <property type="component" value="Unassembled WGS sequence"/>
</dbReference>
<protein>
    <recommendedName>
        <fullName evidence="3">Sucraseferredoxin-like protein</fullName>
    </recommendedName>
</protein>
<proteinExistence type="predicted"/>
<gene>
    <name evidence="1" type="ORF">HYDPIDRAFT_94667</name>
</gene>
<dbReference type="SUPFAM" id="SSF52833">
    <property type="entry name" value="Thioredoxin-like"/>
    <property type="match status" value="1"/>
</dbReference>
<dbReference type="PANTHER" id="PTHR31902">
    <property type="entry name" value="ACTIN PATCHES DISTAL PROTEIN 1"/>
    <property type="match status" value="1"/>
</dbReference>
<evidence type="ECO:0000313" key="1">
    <source>
        <dbReference type="EMBL" id="KIJ62282.1"/>
    </source>
</evidence>